<feature type="domain" description="Kinesin motor" evidence="9">
    <location>
        <begin position="9"/>
        <end position="332"/>
    </location>
</feature>
<feature type="coiled-coil region" evidence="7">
    <location>
        <begin position="592"/>
        <end position="692"/>
    </location>
</feature>
<sequence length="718" mass="82013">MEEEEAPGSVKVICRFRPLNDKEKQMNEGVSINFLEDNKTVIVKSDPTLRFTYDYVFTPFSLQQQVYDASASPIVDAVMQGFNGTVFAYGQTSSGKTFTMTGPDLFDPNMMGIIPRMIGDVFSKIQNSSSNLEFTLKVGYCEIYMEKIKDLLNVNKVNLKVHEDRTRGVYIEGLTEKYASSSEEVYHLMKVGTENREVAYTNMNAGSSRSHSIFIVTITQTNSSDYSAKVGKLYLVDLAGSEKVGKTGAVGKRLEEAKTINKSLTMLGQVINALTDGKSTHVPYRDSKLTRVLQDSLGGNSKTALIITCSPSPYNEAETISTLRFGIRAKAIKNKPKINREYTVAELKLMLAKAKDELAKKDKMIKALQNALGSGQIPIQIDEDAEEEEELNENEVSKLSEYDEVIQELEDLRSKYSEECEKAKKYKQQLTEKTIDYENLKYEYEEMSGNFKEINENYKQIQKDLKMVIEDNEKLILYRDMLKNNCSDLETKVLELEKQIISKNVEIEQVESHLKNQKISELTRELQNEHSKNGELLLLIEQMQKEIEIQRNSSPEGKSTKSETDSKKVSHKKCNEEKNSLIKHLQNRCEKVIQLEVALDEIRDRYQTLENSMNFDIDAKSKIETLEKNLEFVSTLLKQTQNENNDFRITNKIHQNDIERFSEKYLDLELKLAVQNEKIDEYENIIKDLCKQLHDKFSTQKSVPSSGNFVKPIKGGLS</sequence>
<dbReference type="PROSITE" id="PS00411">
    <property type="entry name" value="KINESIN_MOTOR_1"/>
    <property type="match status" value="1"/>
</dbReference>
<evidence type="ECO:0000256" key="2">
    <source>
        <dbReference type="ARBA" id="ARBA00022840"/>
    </source>
</evidence>
<comment type="caution">
    <text evidence="10">The sequence shown here is derived from an EMBL/GenBank/DDBJ whole genome shotgun (WGS) entry which is preliminary data.</text>
</comment>
<evidence type="ECO:0000259" key="9">
    <source>
        <dbReference type="PROSITE" id="PS50067"/>
    </source>
</evidence>
<evidence type="ECO:0000256" key="5">
    <source>
        <dbReference type="PROSITE-ProRule" id="PRU00283"/>
    </source>
</evidence>
<dbReference type="GO" id="GO:0003777">
    <property type="term" value="F:microtubule motor activity"/>
    <property type="evidence" value="ECO:0007669"/>
    <property type="project" value="InterPro"/>
</dbReference>
<dbReference type="GO" id="GO:0005524">
    <property type="term" value="F:ATP binding"/>
    <property type="evidence" value="ECO:0007669"/>
    <property type="project" value="UniProtKB-UniRule"/>
</dbReference>
<evidence type="ECO:0000256" key="4">
    <source>
        <dbReference type="ARBA" id="ARBA00023175"/>
    </source>
</evidence>
<accession>A0AAU9JFG5</accession>
<dbReference type="PANTHER" id="PTHR47968:SF75">
    <property type="entry name" value="CENTROMERE-ASSOCIATED PROTEIN E"/>
    <property type="match status" value="1"/>
</dbReference>
<keyword evidence="6" id="KW-0493">Microtubule</keyword>
<feature type="binding site" evidence="5">
    <location>
        <begin position="90"/>
        <end position="97"/>
    </location>
    <ligand>
        <name>ATP</name>
        <dbReference type="ChEBI" id="CHEBI:30616"/>
    </ligand>
</feature>
<dbReference type="InterPro" id="IPR001752">
    <property type="entry name" value="Kinesin_motor_dom"/>
</dbReference>
<dbReference type="InterPro" id="IPR036961">
    <property type="entry name" value="Kinesin_motor_dom_sf"/>
</dbReference>
<organism evidence="10 11">
    <name type="scientific">Blepharisma stoltei</name>
    <dbReference type="NCBI Taxonomy" id="1481888"/>
    <lineage>
        <taxon>Eukaryota</taxon>
        <taxon>Sar</taxon>
        <taxon>Alveolata</taxon>
        <taxon>Ciliophora</taxon>
        <taxon>Postciliodesmatophora</taxon>
        <taxon>Heterotrichea</taxon>
        <taxon>Heterotrichida</taxon>
        <taxon>Blepharismidae</taxon>
        <taxon>Blepharisma</taxon>
    </lineage>
</organism>
<dbReference type="PANTHER" id="PTHR47968">
    <property type="entry name" value="CENTROMERE PROTEIN E"/>
    <property type="match status" value="1"/>
</dbReference>
<reference evidence="10" key="1">
    <citation type="submission" date="2021-09" db="EMBL/GenBank/DDBJ databases">
        <authorList>
            <consortium name="AG Swart"/>
            <person name="Singh M."/>
            <person name="Singh A."/>
            <person name="Seah K."/>
            <person name="Emmerich C."/>
        </authorList>
    </citation>
    <scope>NUCLEOTIDE SEQUENCE</scope>
    <source>
        <strain evidence="10">ATCC30299</strain>
    </source>
</reference>
<dbReference type="SUPFAM" id="SSF52540">
    <property type="entry name" value="P-loop containing nucleoside triphosphate hydrolases"/>
    <property type="match status" value="1"/>
</dbReference>
<keyword evidence="11" id="KW-1185">Reference proteome</keyword>
<comment type="similarity">
    <text evidence="5 6">Belongs to the TRAFAC class myosin-kinesin ATPase superfamily. Kinesin family.</text>
</comment>
<dbReference type="PRINTS" id="PR00380">
    <property type="entry name" value="KINESINHEAVY"/>
</dbReference>
<evidence type="ECO:0000256" key="1">
    <source>
        <dbReference type="ARBA" id="ARBA00022741"/>
    </source>
</evidence>
<proteinExistence type="inferred from homology"/>
<evidence type="ECO:0000256" key="6">
    <source>
        <dbReference type="RuleBase" id="RU000394"/>
    </source>
</evidence>
<evidence type="ECO:0000313" key="10">
    <source>
        <dbReference type="EMBL" id="CAG9323807.1"/>
    </source>
</evidence>
<name>A0AAU9JFG5_9CILI</name>
<evidence type="ECO:0000256" key="7">
    <source>
        <dbReference type="SAM" id="Coils"/>
    </source>
</evidence>
<gene>
    <name evidence="10" type="ORF">BSTOLATCC_MIC34843</name>
</gene>
<dbReference type="InterPro" id="IPR027417">
    <property type="entry name" value="P-loop_NTPase"/>
</dbReference>
<keyword evidence="1 5" id="KW-0547">Nucleotide-binding</keyword>
<feature type="region of interest" description="Disordered" evidence="8">
    <location>
        <begin position="549"/>
        <end position="572"/>
    </location>
</feature>
<feature type="compositionally biased region" description="Basic and acidic residues" evidence="8">
    <location>
        <begin position="558"/>
        <end position="572"/>
    </location>
</feature>
<dbReference type="PROSITE" id="PS50067">
    <property type="entry name" value="KINESIN_MOTOR_2"/>
    <property type="match status" value="1"/>
</dbReference>
<dbReference type="InterPro" id="IPR027640">
    <property type="entry name" value="Kinesin-like_fam"/>
</dbReference>
<dbReference type="GO" id="GO:0008017">
    <property type="term" value="F:microtubule binding"/>
    <property type="evidence" value="ECO:0007669"/>
    <property type="project" value="InterPro"/>
</dbReference>
<dbReference type="GO" id="GO:0007018">
    <property type="term" value="P:microtubule-based movement"/>
    <property type="evidence" value="ECO:0007669"/>
    <property type="project" value="InterPro"/>
</dbReference>
<protein>
    <recommendedName>
        <fullName evidence="6">Kinesin-like protein</fullName>
    </recommendedName>
</protein>
<dbReference type="FunFam" id="3.40.850.10:FF:000082">
    <property type="entry name" value="OSM3-like kinesin"/>
    <property type="match status" value="1"/>
</dbReference>
<dbReference type="Pfam" id="PF00225">
    <property type="entry name" value="Kinesin"/>
    <property type="match status" value="1"/>
</dbReference>
<dbReference type="InterPro" id="IPR019821">
    <property type="entry name" value="Kinesin_motor_CS"/>
</dbReference>
<keyword evidence="3 7" id="KW-0175">Coiled coil</keyword>
<evidence type="ECO:0000256" key="3">
    <source>
        <dbReference type="ARBA" id="ARBA00023054"/>
    </source>
</evidence>
<keyword evidence="4 5" id="KW-0505">Motor protein</keyword>
<evidence type="ECO:0000256" key="8">
    <source>
        <dbReference type="SAM" id="MobiDB-lite"/>
    </source>
</evidence>
<dbReference type="CDD" id="cd01369">
    <property type="entry name" value="KISc_KHC_KIF5"/>
    <property type="match status" value="1"/>
</dbReference>
<dbReference type="GO" id="GO:0005874">
    <property type="term" value="C:microtubule"/>
    <property type="evidence" value="ECO:0007669"/>
    <property type="project" value="UniProtKB-KW"/>
</dbReference>
<dbReference type="SMART" id="SM00129">
    <property type="entry name" value="KISc"/>
    <property type="match status" value="1"/>
</dbReference>
<feature type="coiled-coil region" evidence="7">
    <location>
        <begin position="344"/>
        <end position="499"/>
    </location>
</feature>
<dbReference type="EMBL" id="CAJZBQ010000035">
    <property type="protein sequence ID" value="CAG9323807.1"/>
    <property type="molecule type" value="Genomic_DNA"/>
</dbReference>
<evidence type="ECO:0000313" key="11">
    <source>
        <dbReference type="Proteomes" id="UP001162131"/>
    </source>
</evidence>
<dbReference type="Proteomes" id="UP001162131">
    <property type="component" value="Unassembled WGS sequence"/>
</dbReference>
<dbReference type="Gene3D" id="3.40.850.10">
    <property type="entry name" value="Kinesin motor domain"/>
    <property type="match status" value="1"/>
</dbReference>
<dbReference type="AlphaFoldDB" id="A0AAU9JFG5"/>
<keyword evidence="2 5" id="KW-0067">ATP-binding</keyword>